<evidence type="ECO:0008006" key="4">
    <source>
        <dbReference type="Google" id="ProtNLM"/>
    </source>
</evidence>
<name>A0A246RVT0_9GAMM</name>
<dbReference type="RefSeq" id="WP_088701495.1">
    <property type="nucleotide sequence ID" value="NZ_JPUA01000037.1"/>
</dbReference>
<accession>A0A246RVT0</accession>
<dbReference type="InterPro" id="IPR023994">
    <property type="entry name" value="NiFe-hyd_HybE"/>
</dbReference>
<comment type="caution">
    <text evidence="2">The sequence shown here is derived from an EMBL/GenBank/DDBJ whole genome shotgun (WGS) entry which is preliminary data.</text>
</comment>
<sequence length="141" mass="15784">MQTLTADEYALLAELAKAYRDVHLPSIKQKSDWNPRLGVDALCFQHHGAEHLVGALITPCELWLIGVPQPALRTESMAETLTLSLPSGAYRLSHERLPGDYQLYKRAILSDLSELESMQEAARLAQQMMTRLMQPAEVPNT</sequence>
<reference evidence="2 3" key="1">
    <citation type="submission" date="2014-08" db="EMBL/GenBank/DDBJ databases">
        <title>Draft genome sequence of a novel L-asparaginase producing marine bacterium, Halomonas campaniensis.</title>
        <authorList>
            <person name="Sundarakrishnan B."/>
            <person name="Moushumi Priya A."/>
            <person name="Raman G."/>
            <person name="Sakthivel N."/>
            <person name="Park S."/>
            <person name="Jayachandran S."/>
        </authorList>
    </citation>
    <scope>NUCLEOTIDE SEQUENCE [LARGE SCALE GENOMIC DNA]</scope>
    <source>
        <strain evidence="2 3">SK03</strain>
    </source>
</reference>
<dbReference type="AlphaFoldDB" id="A0A246RVT0"/>
<dbReference type="EMBL" id="JPUA01000037">
    <property type="protein sequence ID" value="OWV28196.1"/>
    <property type="molecule type" value="Genomic_DNA"/>
</dbReference>
<dbReference type="Gene3D" id="3.30.1460.40">
    <property type="entry name" value="[NiFe]-hydrogenase assembly chaperone, HybE"/>
    <property type="match status" value="1"/>
</dbReference>
<keyword evidence="3" id="KW-1185">Reference proteome</keyword>
<dbReference type="OrthoDB" id="6163010at2"/>
<evidence type="ECO:0000313" key="2">
    <source>
        <dbReference type="EMBL" id="OWV28196.1"/>
    </source>
</evidence>
<proteinExistence type="inferred from homology"/>
<gene>
    <name evidence="2" type="ORF">JI62_17835</name>
</gene>
<organism evidence="2 3">
    <name type="scientific">Halomonas campaniensis</name>
    <dbReference type="NCBI Taxonomy" id="213554"/>
    <lineage>
        <taxon>Bacteria</taxon>
        <taxon>Pseudomonadati</taxon>
        <taxon>Pseudomonadota</taxon>
        <taxon>Gammaproteobacteria</taxon>
        <taxon>Oceanospirillales</taxon>
        <taxon>Halomonadaceae</taxon>
        <taxon>Halomonas</taxon>
    </lineage>
</organism>
<evidence type="ECO:0000256" key="1">
    <source>
        <dbReference type="ARBA" id="ARBA00006532"/>
    </source>
</evidence>
<evidence type="ECO:0000313" key="3">
    <source>
        <dbReference type="Proteomes" id="UP000197334"/>
    </source>
</evidence>
<dbReference type="Pfam" id="PF11939">
    <property type="entry name" value="NiFe-hyd_HybE"/>
    <property type="match status" value="1"/>
</dbReference>
<dbReference type="Proteomes" id="UP000197334">
    <property type="component" value="Unassembled WGS sequence"/>
</dbReference>
<dbReference type="InterPro" id="IPR038530">
    <property type="entry name" value="NiFe-hyd_HybE_sf"/>
</dbReference>
<protein>
    <recommendedName>
        <fullName evidence="4">[NiFe]-hydrogenase assembly, chaperone, HybE</fullName>
    </recommendedName>
</protein>
<comment type="similarity">
    <text evidence="1">Belongs to the HupJ family.</text>
</comment>